<evidence type="ECO:0000256" key="1">
    <source>
        <dbReference type="ARBA" id="ARBA00022980"/>
    </source>
</evidence>
<dbReference type="OrthoDB" id="10322864at2759"/>
<gene>
    <name evidence="3" type="ORF">PSON_ATCC_30995.1.T0520328</name>
</gene>
<dbReference type="GO" id="GO:0003735">
    <property type="term" value="F:structural constituent of ribosome"/>
    <property type="evidence" value="ECO:0007669"/>
    <property type="project" value="InterPro"/>
</dbReference>
<comment type="caution">
    <text evidence="3">The sequence shown here is derived from an EMBL/GenBank/DDBJ whole genome shotgun (WGS) entry which is preliminary data.</text>
</comment>
<evidence type="ECO:0000313" key="4">
    <source>
        <dbReference type="Proteomes" id="UP000692954"/>
    </source>
</evidence>
<dbReference type="GO" id="GO:0005840">
    <property type="term" value="C:ribosome"/>
    <property type="evidence" value="ECO:0007669"/>
    <property type="project" value="UniProtKB-KW"/>
</dbReference>
<dbReference type="EMBL" id="CAJJDN010000052">
    <property type="protein sequence ID" value="CAD8088389.1"/>
    <property type="molecule type" value="Genomic_DNA"/>
</dbReference>
<evidence type="ECO:0000256" key="2">
    <source>
        <dbReference type="ARBA" id="ARBA00023274"/>
    </source>
</evidence>
<proteinExistence type="predicted"/>
<keyword evidence="2" id="KW-0687">Ribonucleoprotein</keyword>
<dbReference type="AlphaFoldDB" id="A0A8S1NAX6"/>
<organism evidence="3 4">
    <name type="scientific">Paramecium sonneborni</name>
    <dbReference type="NCBI Taxonomy" id="65129"/>
    <lineage>
        <taxon>Eukaryota</taxon>
        <taxon>Sar</taxon>
        <taxon>Alveolata</taxon>
        <taxon>Ciliophora</taxon>
        <taxon>Intramacronucleata</taxon>
        <taxon>Oligohymenophorea</taxon>
        <taxon>Peniculida</taxon>
        <taxon>Parameciidae</taxon>
        <taxon>Paramecium</taxon>
    </lineage>
</organism>
<dbReference type="Pfam" id="PF04758">
    <property type="entry name" value="Ribosomal_S30"/>
    <property type="match status" value="1"/>
</dbReference>
<accession>A0A8S1NAX6</accession>
<dbReference type="Proteomes" id="UP000692954">
    <property type="component" value="Unassembled WGS sequence"/>
</dbReference>
<sequence length="107" mass="12741">MGKMGPSWLVKSGKTRYQTKRLNIGKASKAKKVQGRAWKRKIFNKRKVEIQVKQVLKKKEQYLRGVLLHKQGPNWHQGNKELQKKEKLELIQLKRELKKNRLLIQEN</sequence>
<evidence type="ECO:0000313" key="3">
    <source>
        <dbReference type="EMBL" id="CAD8088389.1"/>
    </source>
</evidence>
<keyword evidence="1" id="KW-0689">Ribosomal protein</keyword>
<protein>
    <submittedName>
        <fullName evidence="3">Uncharacterized protein</fullName>
    </submittedName>
</protein>
<keyword evidence="4" id="KW-1185">Reference proteome</keyword>
<reference evidence="3" key="1">
    <citation type="submission" date="2021-01" db="EMBL/GenBank/DDBJ databases">
        <authorList>
            <consortium name="Genoscope - CEA"/>
            <person name="William W."/>
        </authorList>
    </citation>
    <scope>NUCLEOTIDE SEQUENCE</scope>
</reference>
<dbReference type="GO" id="GO:1990904">
    <property type="term" value="C:ribonucleoprotein complex"/>
    <property type="evidence" value="ECO:0007669"/>
    <property type="project" value="UniProtKB-KW"/>
</dbReference>
<name>A0A8S1NAX6_9CILI</name>
<dbReference type="InterPro" id="IPR006846">
    <property type="entry name" value="Ribosomal_eS30"/>
</dbReference>
<dbReference type="GO" id="GO:0006412">
    <property type="term" value="P:translation"/>
    <property type="evidence" value="ECO:0007669"/>
    <property type="project" value="InterPro"/>
</dbReference>